<dbReference type="RefSeq" id="WP_090701925.1">
    <property type="nucleotide sequence ID" value="NZ_FNHH01000006.1"/>
</dbReference>
<dbReference type="EMBL" id="FNHH01000006">
    <property type="protein sequence ID" value="SDM11180.1"/>
    <property type="molecule type" value="Genomic_DNA"/>
</dbReference>
<proteinExistence type="predicted"/>
<gene>
    <name evidence="1" type="ORF">SAMN05421813_10668</name>
</gene>
<reference evidence="2" key="1">
    <citation type="submission" date="2016-10" db="EMBL/GenBank/DDBJ databases">
        <authorList>
            <person name="Varghese N."/>
            <person name="Submissions S."/>
        </authorList>
    </citation>
    <scope>NUCLEOTIDE SEQUENCE [LARGE SCALE GENOMIC DNA]</scope>
    <source>
        <strain evidence="2">DSM 24536</strain>
    </source>
</reference>
<organism evidence="1 2">
    <name type="scientific">Daejeonella rubra</name>
    <dbReference type="NCBI Taxonomy" id="990371"/>
    <lineage>
        <taxon>Bacteria</taxon>
        <taxon>Pseudomonadati</taxon>
        <taxon>Bacteroidota</taxon>
        <taxon>Sphingobacteriia</taxon>
        <taxon>Sphingobacteriales</taxon>
        <taxon>Sphingobacteriaceae</taxon>
        <taxon>Daejeonella</taxon>
    </lineage>
</organism>
<accession>A0A1G9QJV0</accession>
<dbReference type="InterPro" id="IPR021272">
    <property type="entry name" value="DUF2851"/>
</dbReference>
<dbReference type="AlphaFoldDB" id="A0A1G9QJV0"/>
<evidence type="ECO:0000313" key="1">
    <source>
        <dbReference type="EMBL" id="SDM11180.1"/>
    </source>
</evidence>
<dbReference type="Pfam" id="PF11013">
    <property type="entry name" value="DUF2851"/>
    <property type="match status" value="1"/>
</dbReference>
<protein>
    <recommendedName>
        <fullName evidence="3">DUF2851 domain-containing protein</fullName>
    </recommendedName>
</protein>
<evidence type="ECO:0000313" key="2">
    <source>
        <dbReference type="Proteomes" id="UP000199226"/>
    </source>
</evidence>
<sequence length="436" mass="50624">MSFPEEFLHYLWKFCLLKKQEFKTTSGDILDIISVGLHNNHAGPDFESAKIRIGDTLWAGNVEIHIRSSDWYRHQHQFDQAYDNVILHVVSEHDQEIIRNDGTEIPVFEIKNLIPAEIAQNYISLMADLSWIPCEKHLAGIEPFFIKSWLSRILIERLEERSIQVNELLKEYKGSWDDAFYITLARNFGFKTNAVPFEMLARSLPQQLLGRYKNRAFQIEALIFGQAGFLNKNFKEEYPGLIMQEYRFLRKKHGLNPIDKYLWKYMRLRPRNFPTLRLAQFAALILKSSHLFSRILNEKDSRRIMRMFSEMPLNSYWETHYRFGQECQQTSSALGDKSIDNILINTVAVFSFAFGLMHGSDEQMNKGLNILEKLSPESNAVINRFIKIGCIPENAAHTQAILQLKKSYCDQKKCLSCGIGTKILNHKNASTVSNVF</sequence>
<evidence type="ECO:0008006" key="3">
    <source>
        <dbReference type="Google" id="ProtNLM"/>
    </source>
</evidence>
<dbReference type="STRING" id="990371.SAMN05421813_10668"/>
<name>A0A1G9QJV0_9SPHI</name>
<dbReference type="OrthoDB" id="1005072at2"/>
<dbReference type="Proteomes" id="UP000199226">
    <property type="component" value="Unassembled WGS sequence"/>
</dbReference>
<keyword evidence="2" id="KW-1185">Reference proteome</keyword>